<evidence type="ECO:0000256" key="3">
    <source>
        <dbReference type="ARBA" id="ARBA00023274"/>
    </source>
</evidence>
<dbReference type="HOGENOM" id="CLU_041575_4_0_1"/>
<evidence type="ECO:0000313" key="8">
    <source>
        <dbReference type="Proteomes" id="UP000006039"/>
    </source>
</evidence>
<dbReference type="STRING" id="644352.J3P329"/>
<name>J3P329_GAET3</name>
<proteinExistence type="inferred from homology"/>
<evidence type="ECO:0000256" key="5">
    <source>
        <dbReference type="SAM" id="MobiDB-lite"/>
    </source>
</evidence>
<protein>
    <recommendedName>
        <fullName evidence="4">Large ribosomal subunit protein uL4m</fullName>
    </recommendedName>
</protein>
<evidence type="ECO:0000313" key="7">
    <source>
        <dbReference type="EnsemblFungi" id="EJT74071"/>
    </source>
</evidence>
<dbReference type="FunFam" id="3.40.1370.10:FF:000016">
    <property type="entry name" value="60S ribosomal protein L4, mitochondrial"/>
    <property type="match status" value="1"/>
</dbReference>
<evidence type="ECO:0000256" key="2">
    <source>
        <dbReference type="ARBA" id="ARBA00022980"/>
    </source>
</evidence>
<keyword evidence="8" id="KW-1185">Reference proteome</keyword>
<dbReference type="InterPro" id="IPR002136">
    <property type="entry name" value="Ribosomal_uL4"/>
</dbReference>
<feature type="compositionally biased region" description="Basic residues" evidence="5">
    <location>
        <begin position="140"/>
        <end position="151"/>
    </location>
</feature>
<evidence type="ECO:0000256" key="4">
    <source>
        <dbReference type="ARBA" id="ARBA00040565"/>
    </source>
</evidence>
<reference evidence="7" key="4">
    <citation type="journal article" date="2015" name="G3 (Bethesda)">
        <title>Genome sequences of three phytopathogenic species of the Magnaporthaceae family of fungi.</title>
        <authorList>
            <person name="Okagaki L.H."/>
            <person name="Nunes C.C."/>
            <person name="Sailsbery J."/>
            <person name="Clay B."/>
            <person name="Brown D."/>
            <person name="John T."/>
            <person name="Oh Y."/>
            <person name="Young N."/>
            <person name="Fitzgerald M."/>
            <person name="Haas B.J."/>
            <person name="Zeng Q."/>
            <person name="Young S."/>
            <person name="Adiconis X."/>
            <person name="Fan L."/>
            <person name="Levin J.Z."/>
            <person name="Mitchell T.K."/>
            <person name="Okubara P.A."/>
            <person name="Farman M.L."/>
            <person name="Kohn L.M."/>
            <person name="Birren B."/>
            <person name="Ma L.-J."/>
            <person name="Dean R.A."/>
        </authorList>
    </citation>
    <scope>NUCLEOTIDE SEQUENCE</scope>
    <source>
        <strain evidence="7">R3-111a-1</strain>
    </source>
</reference>
<keyword evidence="2" id="KW-0689">Ribosomal protein</keyword>
<sequence>MAASKGTRCLLEAMRTLSISSSLAPARQRLPTFKSQILPPASRCRTIATSAAASIPPVVATTPAEAAPARRTPLWTPPTEVPVTIYDFPSLEPLELEAWPTKHLHLPLRRDILHLAVTYEGDRTRQGTASSKTRWDVAGSHRKFRRQKGSGKARVGWRQSPLRRGGGKSHGPHPRDFSTGLNRKVYDLAWRTALSYRYRRGELFVVRDGLDLPLPEDVAALAARNRLPRELHDQYVERMVREVLAPLGWGHDGGRSTFVAAERREGFFDCLDVASGYDARALEVDDVDVKDLLETGRIVIERSALLRLIEEHQSDLVSNIRVNGALVTRGPLAGATTTLVAA</sequence>
<dbReference type="GO" id="GO:0006412">
    <property type="term" value="P:translation"/>
    <property type="evidence" value="ECO:0007669"/>
    <property type="project" value="InterPro"/>
</dbReference>
<dbReference type="FunCoup" id="J3P329">
    <property type="interactions" value="280"/>
</dbReference>
<dbReference type="Proteomes" id="UP000006039">
    <property type="component" value="Unassembled WGS sequence"/>
</dbReference>
<organism evidence="6">
    <name type="scientific">Gaeumannomyces tritici (strain R3-111a-1)</name>
    <name type="common">Wheat and barley take-all root rot fungus</name>
    <name type="synonym">Gaeumannomyces graminis var. tritici</name>
    <dbReference type="NCBI Taxonomy" id="644352"/>
    <lineage>
        <taxon>Eukaryota</taxon>
        <taxon>Fungi</taxon>
        <taxon>Dikarya</taxon>
        <taxon>Ascomycota</taxon>
        <taxon>Pezizomycotina</taxon>
        <taxon>Sordariomycetes</taxon>
        <taxon>Sordariomycetidae</taxon>
        <taxon>Magnaporthales</taxon>
        <taxon>Magnaporthaceae</taxon>
        <taxon>Gaeumannomyces</taxon>
    </lineage>
</organism>
<dbReference type="GO" id="GO:0003735">
    <property type="term" value="F:structural constituent of ribosome"/>
    <property type="evidence" value="ECO:0007669"/>
    <property type="project" value="InterPro"/>
</dbReference>
<dbReference type="PANTHER" id="PTHR10746">
    <property type="entry name" value="50S RIBOSOMAL PROTEIN L4"/>
    <property type="match status" value="1"/>
</dbReference>
<reference evidence="8" key="1">
    <citation type="submission" date="2010-07" db="EMBL/GenBank/DDBJ databases">
        <title>The genome sequence of Gaeumannomyces graminis var. tritici strain R3-111a-1.</title>
        <authorList>
            <consortium name="The Broad Institute Genome Sequencing Platform"/>
            <person name="Ma L.-J."/>
            <person name="Dead R."/>
            <person name="Young S."/>
            <person name="Zeng Q."/>
            <person name="Koehrsen M."/>
            <person name="Alvarado L."/>
            <person name="Berlin A."/>
            <person name="Chapman S.B."/>
            <person name="Chen Z."/>
            <person name="Freedman E."/>
            <person name="Gellesch M."/>
            <person name="Goldberg J."/>
            <person name="Griggs A."/>
            <person name="Gujja S."/>
            <person name="Heilman E.R."/>
            <person name="Heiman D."/>
            <person name="Hepburn T."/>
            <person name="Howarth C."/>
            <person name="Jen D."/>
            <person name="Larson L."/>
            <person name="Mehta T."/>
            <person name="Neiman D."/>
            <person name="Pearson M."/>
            <person name="Roberts A."/>
            <person name="Saif S."/>
            <person name="Shea T."/>
            <person name="Shenoy N."/>
            <person name="Sisk P."/>
            <person name="Stolte C."/>
            <person name="Sykes S."/>
            <person name="Walk T."/>
            <person name="White J."/>
            <person name="Yandava C."/>
            <person name="Haas B."/>
            <person name="Nusbaum C."/>
            <person name="Birren B."/>
        </authorList>
    </citation>
    <scope>NUCLEOTIDE SEQUENCE [LARGE SCALE GENOMIC DNA]</scope>
    <source>
        <strain evidence="8">R3-111a-1</strain>
    </source>
</reference>
<dbReference type="eggNOG" id="KOG1624">
    <property type="taxonomic scope" value="Eukaryota"/>
</dbReference>
<dbReference type="InterPro" id="IPR023574">
    <property type="entry name" value="Ribosomal_uL4_dom_sf"/>
</dbReference>
<keyword evidence="3" id="KW-0687">Ribonucleoprotein</keyword>
<dbReference type="AlphaFoldDB" id="J3P329"/>
<dbReference type="GeneID" id="20348378"/>
<dbReference type="SUPFAM" id="SSF52166">
    <property type="entry name" value="Ribosomal protein L4"/>
    <property type="match status" value="1"/>
</dbReference>
<dbReference type="GO" id="GO:0005840">
    <property type="term" value="C:ribosome"/>
    <property type="evidence" value="ECO:0007669"/>
    <property type="project" value="UniProtKB-KW"/>
</dbReference>
<dbReference type="GO" id="GO:1990904">
    <property type="term" value="C:ribonucleoprotein complex"/>
    <property type="evidence" value="ECO:0007669"/>
    <property type="project" value="UniProtKB-KW"/>
</dbReference>
<dbReference type="Gene3D" id="3.40.1370.10">
    <property type="match status" value="1"/>
</dbReference>
<dbReference type="RefSeq" id="XP_009224015.1">
    <property type="nucleotide sequence ID" value="XM_009225751.1"/>
</dbReference>
<comment type="similarity">
    <text evidence="1">Belongs to the universal ribosomal protein uL4 family.</text>
</comment>
<dbReference type="InterPro" id="IPR013005">
    <property type="entry name" value="Ribosomal_uL4-like"/>
</dbReference>
<reference evidence="7" key="5">
    <citation type="submission" date="2018-04" db="UniProtKB">
        <authorList>
            <consortium name="EnsemblFungi"/>
        </authorList>
    </citation>
    <scope>IDENTIFICATION</scope>
    <source>
        <strain evidence="7">R3-111a-1</strain>
    </source>
</reference>
<dbReference type="EMBL" id="GL385398">
    <property type="protein sequence ID" value="EJT74071.1"/>
    <property type="molecule type" value="Genomic_DNA"/>
</dbReference>
<accession>J3P329</accession>
<gene>
    <name evidence="7" type="primary">20348378</name>
    <name evidence="6" type="ORF">GGTG_07920</name>
</gene>
<feature type="region of interest" description="Disordered" evidence="5">
    <location>
        <begin position="124"/>
        <end position="177"/>
    </location>
</feature>
<dbReference type="VEuPathDB" id="FungiDB:GGTG_07920"/>
<reference evidence="6" key="2">
    <citation type="submission" date="2010-07" db="EMBL/GenBank/DDBJ databases">
        <authorList>
            <consortium name="The Broad Institute Genome Sequencing Platform"/>
            <consortium name="Broad Institute Genome Sequencing Center for Infectious Disease"/>
            <person name="Ma L.-J."/>
            <person name="Dead R."/>
            <person name="Young S."/>
            <person name="Zeng Q."/>
            <person name="Koehrsen M."/>
            <person name="Alvarado L."/>
            <person name="Berlin A."/>
            <person name="Chapman S.B."/>
            <person name="Chen Z."/>
            <person name="Freedman E."/>
            <person name="Gellesch M."/>
            <person name="Goldberg J."/>
            <person name="Griggs A."/>
            <person name="Gujja S."/>
            <person name="Heilman E.R."/>
            <person name="Heiman D."/>
            <person name="Hepburn T."/>
            <person name="Howarth C."/>
            <person name="Jen D."/>
            <person name="Larson L."/>
            <person name="Mehta T."/>
            <person name="Neiman D."/>
            <person name="Pearson M."/>
            <person name="Roberts A."/>
            <person name="Saif S."/>
            <person name="Shea T."/>
            <person name="Shenoy N."/>
            <person name="Sisk P."/>
            <person name="Stolte C."/>
            <person name="Sykes S."/>
            <person name="Walk T."/>
            <person name="White J."/>
            <person name="Yandava C."/>
            <person name="Haas B."/>
            <person name="Nusbaum C."/>
            <person name="Birren B."/>
        </authorList>
    </citation>
    <scope>NUCLEOTIDE SEQUENCE</scope>
    <source>
        <strain evidence="6">R3-111a-1</strain>
    </source>
</reference>
<evidence type="ECO:0000256" key="1">
    <source>
        <dbReference type="ARBA" id="ARBA00010528"/>
    </source>
</evidence>
<reference evidence="6" key="3">
    <citation type="submission" date="2010-09" db="EMBL/GenBank/DDBJ databases">
        <title>Annotation of Gaeumannomyces graminis var. tritici R3-111a-1.</title>
        <authorList>
            <consortium name="The Broad Institute Genome Sequencing Platform"/>
            <person name="Ma L.-J."/>
            <person name="Dead R."/>
            <person name="Young S.K."/>
            <person name="Zeng Q."/>
            <person name="Gargeya S."/>
            <person name="Fitzgerald M."/>
            <person name="Haas B."/>
            <person name="Abouelleil A."/>
            <person name="Alvarado L."/>
            <person name="Arachchi H.M."/>
            <person name="Berlin A."/>
            <person name="Brown A."/>
            <person name="Chapman S.B."/>
            <person name="Chen Z."/>
            <person name="Dunbar C."/>
            <person name="Freedman E."/>
            <person name="Gearin G."/>
            <person name="Gellesch M."/>
            <person name="Goldberg J."/>
            <person name="Griggs A."/>
            <person name="Gujja S."/>
            <person name="Heiman D."/>
            <person name="Howarth C."/>
            <person name="Larson L."/>
            <person name="Lui A."/>
            <person name="MacDonald P.J.P."/>
            <person name="Mehta T."/>
            <person name="Montmayeur A."/>
            <person name="Murphy C."/>
            <person name="Neiman D."/>
            <person name="Pearson M."/>
            <person name="Priest M."/>
            <person name="Roberts A."/>
            <person name="Saif S."/>
            <person name="Shea T."/>
            <person name="Shenoy N."/>
            <person name="Sisk P."/>
            <person name="Stolte C."/>
            <person name="Sykes S."/>
            <person name="Yandava C."/>
            <person name="Wortman J."/>
            <person name="Nusbaum C."/>
            <person name="Birren B."/>
        </authorList>
    </citation>
    <scope>NUCLEOTIDE SEQUENCE</scope>
    <source>
        <strain evidence="6">R3-111a-1</strain>
    </source>
</reference>
<dbReference type="OrthoDB" id="275876at2759"/>
<evidence type="ECO:0000313" key="6">
    <source>
        <dbReference type="EMBL" id="EJT74071.1"/>
    </source>
</evidence>
<dbReference type="Pfam" id="PF00573">
    <property type="entry name" value="Ribosomal_L4"/>
    <property type="match status" value="1"/>
</dbReference>
<dbReference type="PANTHER" id="PTHR10746:SF6">
    <property type="entry name" value="LARGE RIBOSOMAL SUBUNIT PROTEIN UL4M"/>
    <property type="match status" value="1"/>
</dbReference>
<dbReference type="EnsemblFungi" id="EJT74071">
    <property type="protein sequence ID" value="EJT74071"/>
    <property type="gene ID" value="GGTG_07920"/>
</dbReference>